<evidence type="ECO:0000313" key="3">
    <source>
        <dbReference type="Proteomes" id="UP000184304"/>
    </source>
</evidence>
<dbReference type="VEuPathDB" id="FungiDB:ASPTUDRAFT_42815"/>
<feature type="compositionally biased region" description="Basic and acidic residues" evidence="1">
    <location>
        <begin position="66"/>
        <end position="78"/>
    </location>
</feature>
<accession>A0A1L9N3P8</accession>
<feature type="region of interest" description="Disordered" evidence="1">
    <location>
        <begin position="1"/>
        <end position="25"/>
    </location>
</feature>
<reference evidence="3" key="1">
    <citation type="journal article" date="2017" name="Genome Biol.">
        <title>Comparative genomics reveals high biological diversity and specific adaptations in the industrially and medically important fungal genus Aspergillus.</title>
        <authorList>
            <person name="de Vries R.P."/>
            <person name="Riley R."/>
            <person name="Wiebenga A."/>
            <person name="Aguilar-Osorio G."/>
            <person name="Amillis S."/>
            <person name="Uchima C.A."/>
            <person name="Anderluh G."/>
            <person name="Asadollahi M."/>
            <person name="Askin M."/>
            <person name="Barry K."/>
            <person name="Battaglia E."/>
            <person name="Bayram O."/>
            <person name="Benocci T."/>
            <person name="Braus-Stromeyer S.A."/>
            <person name="Caldana C."/>
            <person name="Canovas D."/>
            <person name="Cerqueira G.C."/>
            <person name="Chen F."/>
            <person name="Chen W."/>
            <person name="Choi C."/>
            <person name="Clum A."/>
            <person name="Dos Santos R.A."/>
            <person name="Damasio A.R."/>
            <person name="Diallinas G."/>
            <person name="Emri T."/>
            <person name="Fekete E."/>
            <person name="Flipphi M."/>
            <person name="Freyberg S."/>
            <person name="Gallo A."/>
            <person name="Gournas C."/>
            <person name="Habgood R."/>
            <person name="Hainaut M."/>
            <person name="Harispe M.L."/>
            <person name="Henrissat B."/>
            <person name="Hilden K.S."/>
            <person name="Hope R."/>
            <person name="Hossain A."/>
            <person name="Karabika E."/>
            <person name="Karaffa L."/>
            <person name="Karanyi Z."/>
            <person name="Krasevec N."/>
            <person name="Kuo A."/>
            <person name="Kusch H."/>
            <person name="LaButti K."/>
            <person name="Lagendijk E.L."/>
            <person name="Lapidus A."/>
            <person name="Levasseur A."/>
            <person name="Lindquist E."/>
            <person name="Lipzen A."/>
            <person name="Logrieco A.F."/>
            <person name="MacCabe A."/>
            <person name="Maekelae M.R."/>
            <person name="Malavazi I."/>
            <person name="Melin P."/>
            <person name="Meyer V."/>
            <person name="Mielnichuk N."/>
            <person name="Miskei M."/>
            <person name="Molnar A.P."/>
            <person name="Mule G."/>
            <person name="Ngan C.Y."/>
            <person name="Orejas M."/>
            <person name="Orosz E."/>
            <person name="Ouedraogo J.P."/>
            <person name="Overkamp K.M."/>
            <person name="Park H.-S."/>
            <person name="Perrone G."/>
            <person name="Piumi F."/>
            <person name="Punt P.J."/>
            <person name="Ram A.F."/>
            <person name="Ramon A."/>
            <person name="Rauscher S."/>
            <person name="Record E."/>
            <person name="Riano-Pachon D.M."/>
            <person name="Robert V."/>
            <person name="Roehrig J."/>
            <person name="Ruller R."/>
            <person name="Salamov A."/>
            <person name="Salih N.S."/>
            <person name="Samson R.A."/>
            <person name="Sandor E."/>
            <person name="Sanguinetti M."/>
            <person name="Schuetze T."/>
            <person name="Sepcic K."/>
            <person name="Shelest E."/>
            <person name="Sherlock G."/>
            <person name="Sophianopoulou V."/>
            <person name="Squina F.M."/>
            <person name="Sun H."/>
            <person name="Susca A."/>
            <person name="Todd R.B."/>
            <person name="Tsang A."/>
            <person name="Unkles S.E."/>
            <person name="van de Wiele N."/>
            <person name="van Rossen-Uffink D."/>
            <person name="Oliveira J.V."/>
            <person name="Vesth T.C."/>
            <person name="Visser J."/>
            <person name="Yu J.-H."/>
            <person name="Zhou M."/>
            <person name="Andersen M.R."/>
            <person name="Archer D.B."/>
            <person name="Baker S.E."/>
            <person name="Benoit I."/>
            <person name="Brakhage A.A."/>
            <person name="Braus G.H."/>
            <person name="Fischer R."/>
            <person name="Frisvad J.C."/>
            <person name="Goldman G.H."/>
            <person name="Houbraken J."/>
            <person name="Oakley B."/>
            <person name="Pocsi I."/>
            <person name="Scazzocchio C."/>
            <person name="Seiboth B."/>
            <person name="vanKuyk P.A."/>
            <person name="Wortman J."/>
            <person name="Dyer P.S."/>
            <person name="Grigoriev I.V."/>
        </authorList>
    </citation>
    <scope>NUCLEOTIDE SEQUENCE [LARGE SCALE GENOMIC DNA]</scope>
    <source>
        <strain evidence="3">CBS 134.48</strain>
    </source>
</reference>
<sequence>MKPLPLKIKEYKNEEEARENGEGVDSFAGGMNGWMIIWEKWIWGAQQKTCLVPSGRRSSVEADADPEGKETKKKDLGGGKKING</sequence>
<name>A0A1L9N3P8_ASPTC</name>
<organism evidence="2 3">
    <name type="scientific">Aspergillus tubingensis (strain CBS 134.48)</name>
    <dbReference type="NCBI Taxonomy" id="767770"/>
    <lineage>
        <taxon>Eukaryota</taxon>
        <taxon>Fungi</taxon>
        <taxon>Dikarya</taxon>
        <taxon>Ascomycota</taxon>
        <taxon>Pezizomycotina</taxon>
        <taxon>Eurotiomycetes</taxon>
        <taxon>Eurotiomycetidae</taxon>
        <taxon>Eurotiales</taxon>
        <taxon>Aspergillaceae</taxon>
        <taxon>Aspergillus</taxon>
        <taxon>Aspergillus subgen. Circumdati</taxon>
    </lineage>
</organism>
<feature type="compositionally biased region" description="Basic and acidic residues" evidence="1">
    <location>
        <begin position="7"/>
        <end position="21"/>
    </location>
</feature>
<dbReference type="AlphaFoldDB" id="A0A1L9N3P8"/>
<feature type="region of interest" description="Disordered" evidence="1">
    <location>
        <begin position="53"/>
        <end position="84"/>
    </location>
</feature>
<evidence type="ECO:0000256" key="1">
    <source>
        <dbReference type="SAM" id="MobiDB-lite"/>
    </source>
</evidence>
<evidence type="ECO:0000313" key="2">
    <source>
        <dbReference type="EMBL" id="OJI83874.1"/>
    </source>
</evidence>
<keyword evidence="3" id="KW-1185">Reference proteome</keyword>
<proteinExistence type="predicted"/>
<dbReference type="EMBL" id="KV878203">
    <property type="protein sequence ID" value="OJI83874.1"/>
    <property type="molecule type" value="Genomic_DNA"/>
</dbReference>
<dbReference type="Proteomes" id="UP000184304">
    <property type="component" value="Unassembled WGS sequence"/>
</dbReference>
<protein>
    <submittedName>
        <fullName evidence="2">Uncharacterized protein</fullName>
    </submittedName>
</protein>
<gene>
    <name evidence="2" type="ORF">ASPTUDRAFT_42815</name>
</gene>